<reference evidence="2" key="1">
    <citation type="journal article" date="2023" name="Mol. Phylogenet. Evol.">
        <title>Genome-scale phylogeny and comparative genomics of the fungal order Sordariales.</title>
        <authorList>
            <person name="Hensen N."/>
            <person name="Bonometti L."/>
            <person name="Westerberg I."/>
            <person name="Brannstrom I.O."/>
            <person name="Guillou S."/>
            <person name="Cros-Aarteil S."/>
            <person name="Calhoun S."/>
            <person name="Haridas S."/>
            <person name="Kuo A."/>
            <person name="Mondo S."/>
            <person name="Pangilinan J."/>
            <person name="Riley R."/>
            <person name="LaButti K."/>
            <person name="Andreopoulos B."/>
            <person name="Lipzen A."/>
            <person name="Chen C."/>
            <person name="Yan M."/>
            <person name="Daum C."/>
            <person name="Ng V."/>
            <person name="Clum A."/>
            <person name="Steindorff A."/>
            <person name="Ohm R.A."/>
            <person name="Martin F."/>
            <person name="Silar P."/>
            <person name="Natvig D.O."/>
            <person name="Lalanne C."/>
            <person name="Gautier V."/>
            <person name="Ament-Velasquez S.L."/>
            <person name="Kruys A."/>
            <person name="Hutchinson M.I."/>
            <person name="Powell A.J."/>
            <person name="Barry K."/>
            <person name="Miller A.N."/>
            <person name="Grigoriev I.V."/>
            <person name="Debuchy R."/>
            <person name="Gladieux P."/>
            <person name="Hiltunen Thoren M."/>
            <person name="Johannesson H."/>
        </authorList>
    </citation>
    <scope>NUCLEOTIDE SEQUENCE</scope>
    <source>
        <strain evidence="2">CBS 955.72</strain>
    </source>
</reference>
<comment type="caution">
    <text evidence="2">The sequence shown here is derived from an EMBL/GenBank/DDBJ whole genome shotgun (WGS) entry which is preliminary data.</text>
</comment>
<feature type="region of interest" description="Disordered" evidence="1">
    <location>
        <begin position="275"/>
        <end position="410"/>
    </location>
</feature>
<evidence type="ECO:0000313" key="3">
    <source>
        <dbReference type="Proteomes" id="UP001275084"/>
    </source>
</evidence>
<sequence>MVSSSLVSPMPPLPNKRAQGTIGADLIVTYHSDLAQCEILPPGSRYTNAGNFKAGTFLPFSQPEFVLNLYPRLLSTEDGELSGIPLLLSMFNAGETDDTQSVQVSLALPRDGGLTPIIPRVLSGNDESVPWPTSSVHTSFAGPIDLDIFYIREDVWHKALSKTSVFVKLGSYLLPESDRPPHKGVHVCHVLVLFPLEQQPWSSLLGWMRQATKPFPRGSWIVCSGRILGVLNRELIQGPQVIDSTARILVILPDDWEFIRQSALSGYNVSVSISSNVANEPPTTPRPAGPGGVASRNPFSSPSRGQKEPPPKNPTFPTPDTTKDSHHEAMQPAGVEQISRNTTTTDVDPVTVLTSSSDVTEHDSDVEQLLDDQLVSTSATPTRKRKGPDSPGSGRNKRTTAGKRKAQLYD</sequence>
<gene>
    <name evidence="2" type="ORF">B0T25DRAFT_611560</name>
</gene>
<feature type="compositionally biased region" description="Basic residues" evidence="1">
    <location>
        <begin position="395"/>
        <end position="410"/>
    </location>
</feature>
<name>A0AAJ0MD57_9PEZI</name>
<dbReference type="EMBL" id="JAUIQD010000005">
    <property type="protein sequence ID" value="KAK3350319.1"/>
    <property type="molecule type" value="Genomic_DNA"/>
</dbReference>
<dbReference type="Proteomes" id="UP001275084">
    <property type="component" value="Unassembled WGS sequence"/>
</dbReference>
<proteinExistence type="predicted"/>
<organism evidence="2 3">
    <name type="scientific">Lasiosphaeria hispida</name>
    <dbReference type="NCBI Taxonomy" id="260671"/>
    <lineage>
        <taxon>Eukaryota</taxon>
        <taxon>Fungi</taxon>
        <taxon>Dikarya</taxon>
        <taxon>Ascomycota</taxon>
        <taxon>Pezizomycotina</taxon>
        <taxon>Sordariomycetes</taxon>
        <taxon>Sordariomycetidae</taxon>
        <taxon>Sordariales</taxon>
        <taxon>Lasiosphaeriaceae</taxon>
        <taxon>Lasiosphaeria</taxon>
    </lineage>
</organism>
<evidence type="ECO:0000256" key="1">
    <source>
        <dbReference type="SAM" id="MobiDB-lite"/>
    </source>
</evidence>
<protein>
    <submittedName>
        <fullName evidence="2">Uncharacterized protein</fullName>
    </submittedName>
</protein>
<evidence type="ECO:0000313" key="2">
    <source>
        <dbReference type="EMBL" id="KAK3350319.1"/>
    </source>
</evidence>
<keyword evidence="3" id="KW-1185">Reference proteome</keyword>
<accession>A0AAJ0MD57</accession>
<feature type="compositionally biased region" description="Low complexity" evidence="1">
    <location>
        <begin position="342"/>
        <end position="358"/>
    </location>
</feature>
<reference evidence="2" key="2">
    <citation type="submission" date="2023-06" db="EMBL/GenBank/DDBJ databases">
        <authorList>
            <consortium name="Lawrence Berkeley National Laboratory"/>
            <person name="Haridas S."/>
            <person name="Hensen N."/>
            <person name="Bonometti L."/>
            <person name="Westerberg I."/>
            <person name="Brannstrom I.O."/>
            <person name="Guillou S."/>
            <person name="Cros-Aarteil S."/>
            <person name="Calhoun S."/>
            <person name="Kuo A."/>
            <person name="Mondo S."/>
            <person name="Pangilinan J."/>
            <person name="Riley R."/>
            <person name="Labutti K."/>
            <person name="Andreopoulos B."/>
            <person name="Lipzen A."/>
            <person name="Chen C."/>
            <person name="Yanf M."/>
            <person name="Daum C."/>
            <person name="Ng V."/>
            <person name="Clum A."/>
            <person name="Steindorff A."/>
            <person name="Ohm R."/>
            <person name="Martin F."/>
            <person name="Silar P."/>
            <person name="Natvig D."/>
            <person name="Lalanne C."/>
            <person name="Gautier V."/>
            <person name="Ament-Velasquez S.L."/>
            <person name="Kruys A."/>
            <person name="Hutchinson M.I."/>
            <person name="Powell A.J."/>
            <person name="Barry K."/>
            <person name="Miller A.N."/>
            <person name="Grigoriev I.V."/>
            <person name="Debuchy R."/>
            <person name="Gladieux P."/>
            <person name="Thoren M.H."/>
            <person name="Johannesson H."/>
        </authorList>
    </citation>
    <scope>NUCLEOTIDE SEQUENCE</scope>
    <source>
        <strain evidence="2">CBS 955.72</strain>
    </source>
</reference>
<dbReference type="AlphaFoldDB" id="A0AAJ0MD57"/>